<evidence type="ECO:0000256" key="2">
    <source>
        <dbReference type="ARBA" id="ARBA00022596"/>
    </source>
</evidence>
<dbReference type="AlphaFoldDB" id="A0A1C1YPT2"/>
<dbReference type="Gene3D" id="3.20.20.140">
    <property type="entry name" value="Metal-dependent hydrolases"/>
    <property type="match status" value="1"/>
</dbReference>
<dbReference type="GO" id="GO:0005737">
    <property type="term" value="C:cytoplasm"/>
    <property type="evidence" value="ECO:0007669"/>
    <property type="project" value="UniProtKB-SubCell"/>
</dbReference>
<comment type="caution">
    <text evidence="14">The sequence shown here is derived from an EMBL/GenBank/DDBJ whole genome shotgun (WGS) entry which is preliminary data.</text>
</comment>
<evidence type="ECO:0000256" key="5">
    <source>
        <dbReference type="HAMAP-Rule" id="MF_01953"/>
    </source>
</evidence>
<sequence>MSRLSRQAYAAMYGPTTGDKVRLADTELFIEVEKDFTIYGEEVKFGGGKVIRDGMGQSQMTRAEGAVDTVITNALVVDHTGIFKADIGLKDGRIAAIGKAGNPDTQPGVTIIVGPGTEVIAGEGKILTAGGFDSHIHFICPQQIEEALMSGLTTMLGGGTGPAHGTLATTCTPGPWHLGRMIQAMDAFPMNIGLSGKGNASMPAALEEMILGGACALKLHEDWGTTPAAIDTCLAVADAYDIQVMIHTDTLNESGFVETTVDAIKGRTIHAFHTEGAGGGHAPDIIKVCGKPNVLPSSTNPTRPYTVNTIAEHLDMLMVCHHLDSAIPEDIAFAESRIRKETIAAEDILHDIGAFSIIASDSQAMGRVGEVIIRTWQTADKMKRQRGRLPQETGDNDNFRVRRYIAKYTINPAIAQGVSSHIGSIEVGKRADLVLWNPAFFGVKPDMVLLGGMIAAAPMGDPNASIPTPQPVHYRPMFGAYGKARTESSVTFVSKAAIEDGLAHKLGTAKTLLAVENTRGGISKASMVLNDALPEIEVDPETYEVRADGELLTCEPATVLPMAQRYFLF</sequence>
<dbReference type="GO" id="GO:0009039">
    <property type="term" value="F:urease activity"/>
    <property type="evidence" value="ECO:0007669"/>
    <property type="project" value="UniProtKB-UniRule"/>
</dbReference>
<organism evidence="14 15">
    <name type="scientific">Hoeflea olei</name>
    <dbReference type="NCBI Taxonomy" id="1480615"/>
    <lineage>
        <taxon>Bacteria</taxon>
        <taxon>Pseudomonadati</taxon>
        <taxon>Pseudomonadota</taxon>
        <taxon>Alphaproteobacteria</taxon>
        <taxon>Hyphomicrobiales</taxon>
        <taxon>Rhizobiaceae</taxon>
        <taxon>Hoeflea</taxon>
    </lineage>
</organism>
<dbReference type="SUPFAM" id="SSF51338">
    <property type="entry name" value="Composite domain of metallo-dependent hydrolases"/>
    <property type="match status" value="2"/>
</dbReference>
<keyword evidence="4 5" id="KW-0378">Hydrolase</keyword>
<comment type="PTM">
    <text evidence="5">Carboxylation allows a single lysine to coordinate two nickel ions.</text>
</comment>
<dbReference type="InterPro" id="IPR017951">
    <property type="entry name" value="Urease_asu_c"/>
</dbReference>
<evidence type="ECO:0000256" key="9">
    <source>
        <dbReference type="PIRSR" id="PIRSR611612-52"/>
    </source>
</evidence>
<dbReference type="InterPro" id="IPR005848">
    <property type="entry name" value="Urease_asu"/>
</dbReference>
<dbReference type="InterPro" id="IPR017950">
    <property type="entry name" value="Urease_AS"/>
</dbReference>
<dbReference type="NCBIfam" id="NF009685">
    <property type="entry name" value="PRK13206.1"/>
    <property type="match status" value="1"/>
</dbReference>
<dbReference type="Pfam" id="PF00449">
    <property type="entry name" value="Urease_alpha"/>
    <property type="match status" value="1"/>
</dbReference>
<comment type="similarity">
    <text evidence="5 12">Belongs to the metallo-dependent hydrolases superfamily. Urease alpha subunit family.</text>
</comment>
<dbReference type="InterPro" id="IPR032466">
    <property type="entry name" value="Metal_Hydrolase"/>
</dbReference>
<feature type="binding site" description="via carbamate group" evidence="5 8">
    <location>
        <position position="218"/>
    </location>
    <ligand>
        <name>Ni(2+)</name>
        <dbReference type="ChEBI" id="CHEBI:49786"/>
        <label>2</label>
    </ligand>
</feature>
<comment type="subcellular location">
    <subcellularLocation>
        <location evidence="5 10">Cytoplasm</location>
    </subcellularLocation>
</comment>
<name>A0A1C1YPT2_9HYPH</name>
<evidence type="ECO:0000313" key="15">
    <source>
        <dbReference type="Proteomes" id="UP000094795"/>
    </source>
</evidence>
<dbReference type="Pfam" id="PF01979">
    <property type="entry name" value="Amidohydro_1"/>
    <property type="match status" value="1"/>
</dbReference>
<comment type="pathway">
    <text evidence="1 5">Nitrogen metabolism; urea degradation; CO(2) and NH(3) from urea (urease route): step 1/1.</text>
</comment>
<accession>A0A1C1YPT2</accession>
<dbReference type="SUPFAM" id="SSF51556">
    <property type="entry name" value="Metallo-dependent hydrolases"/>
    <property type="match status" value="1"/>
</dbReference>
<keyword evidence="3 5" id="KW-0479">Metal-binding</keyword>
<evidence type="ECO:0000256" key="1">
    <source>
        <dbReference type="ARBA" id="ARBA00004897"/>
    </source>
</evidence>
<keyword evidence="15" id="KW-1185">Reference proteome</keyword>
<dbReference type="InterPro" id="IPR050112">
    <property type="entry name" value="Urease_alpha_subunit"/>
</dbReference>
<dbReference type="UniPathway" id="UPA00258">
    <property type="reaction ID" value="UER00370"/>
</dbReference>
<dbReference type="Gene3D" id="2.30.40.10">
    <property type="entry name" value="Urease, subunit C, domain 1"/>
    <property type="match status" value="1"/>
</dbReference>
<dbReference type="InterPro" id="IPR011612">
    <property type="entry name" value="Urease_alpha_N_dom"/>
</dbReference>
<dbReference type="PANTHER" id="PTHR43440:SF1">
    <property type="entry name" value="UREASE"/>
    <property type="match status" value="1"/>
</dbReference>
<feature type="domain" description="Urease" evidence="13">
    <location>
        <begin position="130"/>
        <end position="569"/>
    </location>
</feature>
<dbReference type="GO" id="GO:0043419">
    <property type="term" value="P:urea catabolic process"/>
    <property type="evidence" value="ECO:0007669"/>
    <property type="project" value="UniProtKB-UniRule"/>
</dbReference>
<dbReference type="PRINTS" id="PR01752">
    <property type="entry name" value="UREASE"/>
</dbReference>
<dbReference type="RefSeq" id="WP_066184319.1">
    <property type="nucleotide sequence ID" value="NZ_LQZT01000050.1"/>
</dbReference>
<comment type="catalytic activity">
    <reaction evidence="5 11">
        <text>urea + 2 H2O + H(+) = hydrogencarbonate + 2 NH4(+)</text>
        <dbReference type="Rhea" id="RHEA:20557"/>
        <dbReference type="ChEBI" id="CHEBI:15377"/>
        <dbReference type="ChEBI" id="CHEBI:15378"/>
        <dbReference type="ChEBI" id="CHEBI:16199"/>
        <dbReference type="ChEBI" id="CHEBI:17544"/>
        <dbReference type="ChEBI" id="CHEBI:28938"/>
        <dbReference type="EC" id="3.5.1.5"/>
    </reaction>
</comment>
<dbReference type="PROSITE" id="PS00145">
    <property type="entry name" value="UREASE_2"/>
    <property type="match status" value="1"/>
</dbReference>
<dbReference type="NCBIfam" id="TIGR01792">
    <property type="entry name" value="urease_alph"/>
    <property type="match status" value="1"/>
</dbReference>
<dbReference type="NCBIfam" id="NF009686">
    <property type="entry name" value="PRK13207.1"/>
    <property type="match status" value="1"/>
</dbReference>
<feature type="binding site" evidence="5 8">
    <location>
        <position position="247"/>
    </location>
    <ligand>
        <name>Ni(2+)</name>
        <dbReference type="ChEBI" id="CHEBI:49786"/>
        <label>2</label>
    </ligand>
</feature>
<evidence type="ECO:0000259" key="13">
    <source>
        <dbReference type="PROSITE" id="PS51368"/>
    </source>
</evidence>
<feature type="active site" description="Proton donor" evidence="5 9">
    <location>
        <position position="321"/>
    </location>
</feature>
<proteinExistence type="inferred from homology"/>
<feature type="binding site" evidence="5 8">
    <location>
        <position position="273"/>
    </location>
    <ligand>
        <name>Ni(2+)</name>
        <dbReference type="ChEBI" id="CHEBI:49786"/>
        <label>2</label>
    </ligand>
</feature>
<comment type="subunit">
    <text evidence="5">Heterotrimer of UreA (gamma), UreB (beta) and UreC (alpha) subunits. Three heterotrimers associate to form the active enzyme.</text>
</comment>
<evidence type="ECO:0000256" key="3">
    <source>
        <dbReference type="ARBA" id="ARBA00022723"/>
    </source>
</evidence>
<dbReference type="EC" id="3.5.1.5" evidence="5 6"/>
<dbReference type="OrthoDB" id="9802793at2"/>
<feature type="binding site" evidence="5 8">
    <location>
        <position position="361"/>
    </location>
    <ligand>
        <name>Ni(2+)</name>
        <dbReference type="ChEBI" id="CHEBI:49786"/>
        <label>1</label>
    </ligand>
</feature>
<feature type="binding site" evidence="5 8">
    <location>
        <position position="135"/>
    </location>
    <ligand>
        <name>Ni(2+)</name>
        <dbReference type="ChEBI" id="CHEBI:49786"/>
        <label>1</label>
    </ligand>
</feature>
<reference evidence="14 15" key="1">
    <citation type="submission" date="2015-12" db="EMBL/GenBank/DDBJ databases">
        <authorList>
            <person name="Shamseldin A."/>
            <person name="Moawad H."/>
            <person name="Abd El-Rahim W.M."/>
            <person name="Sadowsky M.J."/>
        </authorList>
    </citation>
    <scope>NUCLEOTIDE SEQUENCE [LARGE SCALE GENOMIC DNA]</scope>
    <source>
        <strain evidence="14 15">JC234</strain>
    </source>
</reference>
<evidence type="ECO:0000256" key="4">
    <source>
        <dbReference type="ARBA" id="ARBA00022801"/>
    </source>
</evidence>
<evidence type="ECO:0000256" key="8">
    <source>
        <dbReference type="PIRSR" id="PIRSR611612-51"/>
    </source>
</evidence>
<dbReference type="Proteomes" id="UP000094795">
    <property type="component" value="Unassembled WGS sequence"/>
</dbReference>
<evidence type="ECO:0000256" key="10">
    <source>
        <dbReference type="PROSITE-ProRule" id="PRU00700"/>
    </source>
</evidence>
<evidence type="ECO:0000313" key="14">
    <source>
        <dbReference type="EMBL" id="OCW55532.1"/>
    </source>
</evidence>
<dbReference type="PANTHER" id="PTHR43440">
    <property type="entry name" value="UREASE"/>
    <property type="match status" value="1"/>
</dbReference>
<evidence type="ECO:0000256" key="11">
    <source>
        <dbReference type="RuleBase" id="RU000510"/>
    </source>
</evidence>
<keyword evidence="2 5" id="KW-0533">Nickel</keyword>
<dbReference type="CDD" id="cd00375">
    <property type="entry name" value="Urease_alpha"/>
    <property type="match status" value="1"/>
</dbReference>
<dbReference type="InterPro" id="IPR029754">
    <property type="entry name" value="Urease_Ni-bd"/>
</dbReference>
<dbReference type="InterPro" id="IPR011059">
    <property type="entry name" value="Metal-dep_hydrolase_composite"/>
</dbReference>
<feature type="binding site" evidence="5 8">
    <location>
        <position position="137"/>
    </location>
    <ligand>
        <name>Ni(2+)</name>
        <dbReference type="ChEBI" id="CHEBI:49786"/>
        <label>1</label>
    </ligand>
</feature>
<comment type="cofactor">
    <cofactor evidence="5 8 11">
        <name>Ni cation</name>
        <dbReference type="ChEBI" id="CHEBI:25516"/>
    </cofactor>
    <text evidence="5 8 11">Binds 2 nickel ions per subunit.</text>
</comment>
<dbReference type="InterPro" id="IPR006680">
    <property type="entry name" value="Amidohydro-rel"/>
</dbReference>
<dbReference type="EMBL" id="LQZT01000050">
    <property type="protein sequence ID" value="OCW55532.1"/>
    <property type="molecule type" value="Genomic_DNA"/>
</dbReference>
<evidence type="ECO:0000256" key="12">
    <source>
        <dbReference type="RuleBase" id="RU004158"/>
    </source>
</evidence>
<dbReference type="HAMAP" id="MF_01953">
    <property type="entry name" value="Urease_alpha"/>
    <property type="match status" value="1"/>
</dbReference>
<protein>
    <recommendedName>
        <fullName evidence="5 6">Urease subunit alpha</fullName>
        <ecNumber evidence="5 6">3.5.1.5</ecNumber>
    </recommendedName>
    <alternativeName>
        <fullName evidence="5">Urea amidohydrolase subunit alpha</fullName>
    </alternativeName>
</protein>
<dbReference type="GO" id="GO:0016151">
    <property type="term" value="F:nickel cation binding"/>
    <property type="evidence" value="ECO:0007669"/>
    <property type="project" value="UniProtKB-UniRule"/>
</dbReference>
<feature type="binding site" description="via carbamate group" evidence="5 8">
    <location>
        <position position="218"/>
    </location>
    <ligand>
        <name>Ni(2+)</name>
        <dbReference type="ChEBI" id="CHEBI:49786"/>
        <label>1</label>
    </ligand>
</feature>
<keyword evidence="5 10" id="KW-0963">Cytoplasm</keyword>
<gene>
    <name evidence="5 14" type="primary">ureC</name>
    <name evidence="14" type="ORF">AWJ14_05935</name>
</gene>
<dbReference type="PROSITE" id="PS51368">
    <property type="entry name" value="UREASE_3"/>
    <property type="match status" value="1"/>
</dbReference>
<evidence type="ECO:0000256" key="7">
    <source>
        <dbReference type="PIRSR" id="PIRSR611612-50"/>
    </source>
</evidence>
<feature type="binding site" evidence="5 10">
    <location>
        <position position="220"/>
    </location>
    <ligand>
        <name>substrate</name>
    </ligand>
</feature>
<comment type="PTM">
    <text evidence="7">Carbamylation allows a single lysine to coordinate two nickel ions.</text>
</comment>
<dbReference type="STRING" id="1480615.AWJ14_05935"/>
<dbReference type="PROSITE" id="PS01120">
    <property type="entry name" value="UREASE_1"/>
    <property type="match status" value="1"/>
</dbReference>
<feature type="modified residue" description="N6-carboxylysine" evidence="5 7">
    <location>
        <position position="218"/>
    </location>
</feature>
<evidence type="ECO:0000256" key="6">
    <source>
        <dbReference type="NCBIfam" id="TIGR01792"/>
    </source>
</evidence>